<reference evidence="1 2" key="1">
    <citation type="journal article" date="2015" name="Genome Announc.">
        <title>Draft Genome Sequence of Rhodococcus rhodochrous Strain KG-21, a Soil Isolate from Oil Fields of Krishna-Godavari Basin, India.</title>
        <authorList>
            <person name="Dawar C."/>
            <person name="Aggarwal R.K."/>
        </authorList>
    </citation>
    <scope>NUCLEOTIDE SEQUENCE [LARGE SCALE GENOMIC DNA]</scope>
    <source>
        <strain evidence="1 2">KG-21</strain>
    </source>
</reference>
<comment type="caution">
    <text evidence="1">The sequence shown here is derived from an EMBL/GenBank/DDBJ whole genome shotgun (WGS) entry which is preliminary data.</text>
</comment>
<sequence>MNVYQSVDNGAGAIDTFGKPRVAIRYGRAGSDGLPGADADEILVYVGNGHDSYWATVAHIDVRDGVLTVEGETRYSHPGSESMPVLDSAGCLVREPDDGPVGRSKKAHRGVGLTKHKAHIRACRSQREDGVGRRPGPIFTSARLHRKGQRVSHVNVGCGQESGPGR</sequence>
<proteinExistence type="predicted"/>
<gene>
    <name evidence="1" type="ORF">Z051_08115</name>
</gene>
<name>A0A0M9WPH1_RHORH</name>
<accession>A0A0M9WPH1</accession>
<dbReference type="EMBL" id="AZYO01000014">
    <property type="protein sequence ID" value="KOS56690.1"/>
    <property type="molecule type" value="Genomic_DNA"/>
</dbReference>
<dbReference type="PATRIC" id="fig|1441923.3.peg.1790"/>
<organism evidence="1 2">
    <name type="scientific">Rhodococcus rhodochrous KG-21</name>
    <dbReference type="NCBI Taxonomy" id="1441923"/>
    <lineage>
        <taxon>Bacteria</taxon>
        <taxon>Bacillati</taxon>
        <taxon>Actinomycetota</taxon>
        <taxon>Actinomycetes</taxon>
        <taxon>Mycobacteriales</taxon>
        <taxon>Nocardiaceae</taxon>
        <taxon>Rhodococcus</taxon>
    </lineage>
</organism>
<dbReference type="Proteomes" id="UP000037712">
    <property type="component" value="Unassembled WGS sequence"/>
</dbReference>
<protein>
    <submittedName>
        <fullName evidence="1">Uncharacterized protein</fullName>
    </submittedName>
</protein>
<dbReference type="RefSeq" id="WP_054372204.1">
    <property type="nucleotide sequence ID" value="NZ_AZYO01000014.1"/>
</dbReference>
<reference evidence="2" key="2">
    <citation type="submission" date="2015-01" db="EMBL/GenBank/DDBJ databases">
        <title>Draft genome sequence of potential hydrocarbon metabolising strain of Rhodococcus rhodochrous.</title>
        <authorList>
            <person name="Aggarwal R.K."/>
            <person name="Dawar C."/>
        </authorList>
    </citation>
    <scope>NUCLEOTIDE SEQUENCE [LARGE SCALE GENOMIC DNA]</scope>
    <source>
        <strain evidence="2">KG-21</strain>
    </source>
</reference>
<dbReference type="AlphaFoldDB" id="A0A0M9WPH1"/>
<evidence type="ECO:0000313" key="1">
    <source>
        <dbReference type="EMBL" id="KOS56690.1"/>
    </source>
</evidence>
<evidence type="ECO:0000313" key="2">
    <source>
        <dbReference type="Proteomes" id="UP000037712"/>
    </source>
</evidence>